<accession>A0A9Q8L6M7</accession>
<dbReference type="Proteomes" id="UP000756132">
    <property type="component" value="Chromosome 1"/>
</dbReference>
<gene>
    <name evidence="2" type="ORF">CLAFUR5_02146</name>
</gene>
<dbReference type="KEGG" id="ffu:CLAFUR5_02146"/>
<sequence length="140" mass="15097">MLRLLNTAPYASVYARAGFHTGTAKLAGSFDEAVAQGLDIEEIYEEDNVGNRETGGGTGNVTDRKRSLVVAEEAWIVSAGTFLVRIGQKNYAVHLMIHGIQPWDCQAVRRCDLPLSMGRSAKTDSGPEETCATVTPEPEA</sequence>
<dbReference type="RefSeq" id="XP_047756208.1">
    <property type="nucleotide sequence ID" value="XM_047901294.1"/>
</dbReference>
<dbReference type="AlphaFoldDB" id="A0A9Q8L6M7"/>
<name>A0A9Q8L6M7_PASFU</name>
<dbReference type="EMBL" id="CP090163">
    <property type="protein sequence ID" value="UJO11842.1"/>
    <property type="molecule type" value="Genomic_DNA"/>
</dbReference>
<dbReference type="GeneID" id="71982024"/>
<evidence type="ECO:0000313" key="2">
    <source>
        <dbReference type="EMBL" id="UJO11842.1"/>
    </source>
</evidence>
<feature type="region of interest" description="Disordered" evidence="1">
    <location>
        <begin position="117"/>
        <end position="140"/>
    </location>
</feature>
<reference evidence="2" key="2">
    <citation type="journal article" date="2022" name="Microb. Genom.">
        <title>A chromosome-scale genome assembly of the tomato pathogen Cladosporium fulvum reveals a compartmentalized genome architecture and the presence of a dispensable chromosome.</title>
        <authorList>
            <person name="Zaccaron A.Z."/>
            <person name="Chen L.H."/>
            <person name="Samaras A."/>
            <person name="Stergiopoulos I."/>
        </authorList>
    </citation>
    <scope>NUCLEOTIDE SEQUENCE</scope>
    <source>
        <strain evidence="2">Race5_Kim</strain>
    </source>
</reference>
<evidence type="ECO:0000313" key="3">
    <source>
        <dbReference type="Proteomes" id="UP000756132"/>
    </source>
</evidence>
<protein>
    <submittedName>
        <fullName evidence="2">Uncharacterized protein</fullName>
    </submittedName>
</protein>
<evidence type="ECO:0000256" key="1">
    <source>
        <dbReference type="SAM" id="MobiDB-lite"/>
    </source>
</evidence>
<reference evidence="2" key="1">
    <citation type="submission" date="2021-12" db="EMBL/GenBank/DDBJ databases">
        <authorList>
            <person name="Zaccaron A."/>
            <person name="Stergiopoulos I."/>
        </authorList>
    </citation>
    <scope>NUCLEOTIDE SEQUENCE</scope>
    <source>
        <strain evidence="2">Race5_Kim</strain>
    </source>
</reference>
<proteinExistence type="predicted"/>
<dbReference type="OrthoDB" id="407325at2759"/>
<keyword evidence="3" id="KW-1185">Reference proteome</keyword>
<organism evidence="2 3">
    <name type="scientific">Passalora fulva</name>
    <name type="common">Tomato leaf mold</name>
    <name type="synonym">Cladosporium fulvum</name>
    <dbReference type="NCBI Taxonomy" id="5499"/>
    <lineage>
        <taxon>Eukaryota</taxon>
        <taxon>Fungi</taxon>
        <taxon>Dikarya</taxon>
        <taxon>Ascomycota</taxon>
        <taxon>Pezizomycotina</taxon>
        <taxon>Dothideomycetes</taxon>
        <taxon>Dothideomycetidae</taxon>
        <taxon>Mycosphaerellales</taxon>
        <taxon>Mycosphaerellaceae</taxon>
        <taxon>Fulvia</taxon>
    </lineage>
</organism>